<gene>
    <name evidence="1" type="ORF">AUEXF2481DRAFT_620697</name>
</gene>
<name>A0A074YLH4_AURSE</name>
<dbReference type="EMBL" id="KL584755">
    <property type="protein sequence ID" value="KEQ96914.1"/>
    <property type="molecule type" value="Genomic_DNA"/>
</dbReference>
<reference evidence="1 2" key="1">
    <citation type="journal article" date="2014" name="BMC Genomics">
        <title>Genome sequencing of four Aureobasidium pullulans varieties: biotechnological potential, stress tolerance, and description of new species.</title>
        <authorList>
            <person name="Gostin Ar C."/>
            <person name="Ohm R.A."/>
            <person name="Kogej T."/>
            <person name="Sonjak S."/>
            <person name="Turk M."/>
            <person name="Zajc J."/>
            <person name="Zalar P."/>
            <person name="Grube M."/>
            <person name="Sun H."/>
            <person name="Han J."/>
            <person name="Sharma A."/>
            <person name="Chiniquy J."/>
            <person name="Ngan C.Y."/>
            <person name="Lipzen A."/>
            <person name="Barry K."/>
            <person name="Grigoriev I.V."/>
            <person name="Gunde-Cimerman N."/>
        </authorList>
    </citation>
    <scope>NUCLEOTIDE SEQUENCE [LARGE SCALE GENOMIC DNA]</scope>
    <source>
        <strain evidence="1 2">EXF-2481</strain>
    </source>
</reference>
<dbReference type="GeneID" id="25369553"/>
<evidence type="ECO:0000313" key="2">
    <source>
        <dbReference type="Proteomes" id="UP000030641"/>
    </source>
</evidence>
<dbReference type="InParanoid" id="A0A074YLH4"/>
<sequence>MLVPQEYGQLSKCTMISQSTAVVFGDLRLYNSLVVMGSCEGTGRVNTLRHSNRVNRSLLLLHQATRPPSPTCDLVQGDLVTPSRESKRVDFRLYYLDLGSVVGDASQVPVCMSVVRA</sequence>
<dbReference type="HOGENOM" id="CLU_2084404_0_0_1"/>
<keyword evidence="2" id="KW-1185">Reference proteome</keyword>
<organism evidence="1 2">
    <name type="scientific">Aureobasidium subglaciale (strain EXF-2481)</name>
    <name type="common">Aureobasidium pullulans var. subglaciale</name>
    <dbReference type="NCBI Taxonomy" id="1043005"/>
    <lineage>
        <taxon>Eukaryota</taxon>
        <taxon>Fungi</taxon>
        <taxon>Dikarya</taxon>
        <taxon>Ascomycota</taxon>
        <taxon>Pezizomycotina</taxon>
        <taxon>Dothideomycetes</taxon>
        <taxon>Dothideomycetidae</taxon>
        <taxon>Dothideales</taxon>
        <taxon>Saccotheciaceae</taxon>
        <taxon>Aureobasidium</taxon>
    </lineage>
</organism>
<protein>
    <submittedName>
        <fullName evidence="1">Uncharacterized protein</fullName>
    </submittedName>
</protein>
<dbReference type="AlphaFoldDB" id="A0A074YLH4"/>
<accession>A0A074YLH4</accession>
<evidence type="ECO:0000313" key="1">
    <source>
        <dbReference type="EMBL" id="KEQ96914.1"/>
    </source>
</evidence>
<dbReference type="RefSeq" id="XP_013345577.1">
    <property type="nucleotide sequence ID" value="XM_013490123.1"/>
</dbReference>
<proteinExistence type="predicted"/>
<dbReference type="Proteomes" id="UP000030641">
    <property type="component" value="Unassembled WGS sequence"/>
</dbReference>